<organism evidence="8">
    <name type="scientific">freshwater metagenome</name>
    <dbReference type="NCBI Taxonomy" id="449393"/>
    <lineage>
        <taxon>unclassified sequences</taxon>
        <taxon>metagenomes</taxon>
        <taxon>ecological metagenomes</taxon>
    </lineage>
</organism>
<dbReference type="PROSITE" id="PS51202">
    <property type="entry name" value="RCK_C"/>
    <property type="match status" value="1"/>
</dbReference>
<protein>
    <submittedName>
        <fullName evidence="8">Unannotated protein</fullName>
    </submittedName>
</protein>
<dbReference type="InterPro" id="IPR006037">
    <property type="entry name" value="RCK_C"/>
</dbReference>
<keyword evidence="3" id="KW-0630">Potassium</keyword>
<dbReference type="InterPro" id="IPR050721">
    <property type="entry name" value="Trk_Ktr_HKT_K-transport"/>
</dbReference>
<sequence length="222" mass="24015">MRIAVAGAGAVGIYIANDLVDAGHDVLLIEQSLTVQNKSKTDPGVTWFIGDACEVSSLRKAKLDTYDVLVAATGDDEDNLVVSLLAKTEFAIPQIIARVNHPKNEWMFNEAWGVDQAVSTPHLLTALVEEAVSVGRLIELFKFEGGRVRLVECTLAEDSPAVNKTVSELKAPADITLVAIVRGDHVQHPKSGSVLEVDDEILALVTDQSYEDLRRLLTGKSD</sequence>
<evidence type="ECO:0000256" key="3">
    <source>
        <dbReference type="ARBA" id="ARBA00022958"/>
    </source>
</evidence>
<dbReference type="SUPFAM" id="SSF51735">
    <property type="entry name" value="NAD(P)-binding Rossmann-fold domains"/>
    <property type="match status" value="1"/>
</dbReference>
<accession>A0A6J6QRH2</accession>
<dbReference type="PROSITE" id="PS51201">
    <property type="entry name" value="RCK_N"/>
    <property type="match status" value="1"/>
</dbReference>
<keyword evidence="2" id="KW-0633">Potassium transport</keyword>
<dbReference type="Gene3D" id="3.40.50.720">
    <property type="entry name" value="NAD(P)-binding Rossmann-like Domain"/>
    <property type="match status" value="1"/>
</dbReference>
<keyword evidence="1" id="KW-0813">Transport</keyword>
<keyword evidence="5" id="KW-0406">Ion transport</keyword>
<feature type="domain" description="RCK N-terminal" evidence="6">
    <location>
        <begin position="1"/>
        <end position="118"/>
    </location>
</feature>
<reference evidence="8" key="1">
    <citation type="submission" date="2020-05" db="EMBL/GenBank/DDBJ databases">
        <authorList>
            <person name="Chiriac C."/>
            <person name="Salcher M."/>
            <person name="Ghai R."/>
            <person name="Kavagutti S V."/>
        </authorList>
    </citation>
    <scope>NUCLEOTIDE SEQUENCE</scope>
</reference>
<feature type="domain" description="RCK C-terminal" evidence="7">
    <location>
        <begin position="138"/>
        <end position="219"/>
    </location>
</feature>
<gene>
    <name evidence="8" type="ORF">UFOPK2683_00127</name>
</gene>
<dbReference type="GO" id="GO:0015079">
    <property type="term" value="F:potassium ion transmembrane transporter activity"/>
    <property type="evidence" value="ECO:0007669"/>
    <property type="project" value="InterPro"/>
</dbReference>
<dbReference type="InterPro" id="IPR036721">
    <property type="entry name" value="RCK_C_sf"/>
</dbReference>
<evidence type="ECO:0000256" key="5">
    <source>
        <dbReference type="ARBA" id="ARBA00023065"/>
    </source>
</evidence>
<name>A0A6J6QRH2_9ZZZZ</name>
<dbReference type="Gene3D" id="3.30.70.1450">
    <property type="entry name" value="Regulator of K+ conductance, C-terminal domain"/>
    <property type="match status" value="1"/>
</dbReference>
<evidence type="ECO:0000313" key="8">
    <source>
        <dbReference type="EMBL" id="CAB4713386.1"/>
    </source>
</evidence>
<evidence type="ECO:0000256" key="1">
    <source>
        <dbReference type="ARBA" id="ARBA00022448"/>
    </source>
</evidence>
<dbReference type="GO" id="GO:0005886">
    <property type="term" value="C:plasma membrane"/>
    <property type="evidence" value="ECO:0007669"/>
    <property type="project" value="InterPro"/>
</dbReference>
<dbReference type="PANTHER" id="PTHR43833">
    <property type="entry name" value="POTASSIUM CHANNEL PROTEIN 2-RELATED-RELATED"/>
    <property type="match status" value="1"/>
</dbReference>
<dbReference type="InterPro" id="IPR036291">
    <property type="entry name" value="NAD(P)-bd_dom_sf"/>
</dbReference>
<dbReference type="AlphaFoldDB" id="A0A6J6QRH2"/>
<dbReference type="Pfam" id="PF02080">
    <property type="entry name" value="TrkA_C"/>
    <property type="match status" value="1"/>
</dbReference>
<evidence type="ECO:0000259" key="6">
    <source>
        <dbReference type="PROSITE" id="PS51201"/>
    </source>
</evidence>
<dbReference type="InterPro" id="IPR006036">
    <property type="entry name" value="K_uptake_TrkA"/>
</dbReference>
<dbReference type="InterPro" id="IPR003148">
    <property type="entry name" value="RCK_N"/>
</dbReference>
<evidence type="ECO:0000259" key="7">
    <source>
        <dbReference type="PROSITE" id="PS51202"/>
    </source>
</evidence>
<dbReference type="EMBL" id="CAEZYK010000004">
    <property type="protein sequence ID" value="CAB4713386.1"/>
    <property type="molecule type" value="Genomic_DNA"/>
</dbReference>
<dbReference type="Pfam" id="PF02254">
    <property type="entry name" value="TrkA_N"/>
    <property type="match status" value="1"/>
</dbReference>
<evidence type="ECO:0000256" key="2">
    <source>
        <dbReference type="ARBA" id="ARBA00022538"/>
    </source>
</evidence>
<dbReference type="SUPFAM" id="SSF116726">
    <property type="entry name" value="TrkA C-terminal domain-like"/>
    <property type="match status" value="1"/>
</dbReference>
<evidence type="ECO:0000256" key="4">
    <source>
        <dbReference type="ARBA" id="ARBA00023027"/>
    </source>
</evidence>
<keyword evidence="4" id="KW-0520">NAD</keyword>
<proteinExistence type="predicted"/>
<dbReference type="PANTHER" id="PTHR43833:SF5">
    <property type="entry name" value="TRK SYSTEM POTASSIUM UPTAKE PROTEIN TRKA"/>
    <property type="match status" value="1"/>
</dbReference>
<dbReference type="PRINTS" id="PR00335">
    <property type="entry name" value="KUPTAKETRKA"/>
</dbReference>